<dbReference type="InterPro" id="IPR037794">
    <property type="entry name" value="TAF12"/>
</dbReference>
<name>A0A2P2MXT9_RHIMU</name>
<dbReference type="GO" id="GO:0046982">
    <property type="term" value="F:protein heterodimerization activity"/>
    <property type="evidence" value="ECO:0007669"/>
    <property type="project" value="InterPro"/>
</dbReference>
<feature type="compositionally biased region" description="Polar residues" evidence="6">
    <location>
        <begin position="73"/>
        <end position="86"/>
    </location>
</feature>
<evidence type="ECO:0000256" key="3">
    <source>
        <dbReference type="ARBA" id="ARBA00023015"/>
    </source>
</evidence>
<dbReference type="GO" id="GO:0017025">
    <property type="term" value="F:TBP-class protein binding"/>
    <property type="evidence" value="ECO:0007669"/>
    <property type="project" value="TreeGrafter"/>
</dbReference>
<feature type="region of interest" description="Disordered" evidence="6">
    <location>
        <begin position="1"/>
        <end position="104"/>
    </location>
</feature>
<dbReference type="PANTHER" id="PTHR12264">
    <property type="entry name" value="TRANSCRIPTION INITIATION FACTOR TFIID SUBUNIT 12"/>
    <property type="match status" value="1"/>
</dbReference>
<dbReference type="GO" id="GO:0000124">
    <property type="term" value="C:SAGA complex"/>
    <property type="evidence" value="ECO:0007669"/>
    <property type="project" value="InterPro"/>
</dbReference>
<evidence type="ECO:0000256" key="1">
    <source>
        <dbReference type="ARBA" id="ARBA00004123"/>
    </source>
</evidence>
<feature type="compositionally biased region" description="Low complexity" evidence="6">
    <location>
        <begin position="23"/>
        <end position="44"/>
    </location>
</feature>
<dbReference type="GO" id="GO:0003677">
    <property type="term" value="F:DNA binding"/>
    <property type="evidence" value="ECO:0007669"/>
    <property type="project" value="TreeGrafter"/>
</dbReference>
<comment type="subcellular location">
    <subcellularLocation>
        <location evidence="1">Nucleus</location>
    </subcellularLocation>
</comment>
<dbReference type="FunFam" id="1.10.20.10:FF:000011">
    <property type="entry name" value="Transcription initiation factor TFIID subunit 12"/>
    <property type="match status" value="1"/>
</dbReference>
<feature type="compositionally biased region" description="Polar residues" evidence="6">
    <location>
        <begin position="1"/>
        <end position="10"/>
    </location>
</feature>
<feature type="compositionally biased region" description="Polar residues" evidence="6">
    <location>
        <begin position="95"/>
        <end position="104"/>
    </location>
</feature>
<dbReference type="SUPFAM" id="SSF47113">
    <property type="entry name" value="Histone-fold"/>
    <property type="match status" value="1"/>
</dbReference>
<evidence type="ECO:0000259" key="7">
    <source>
        <dbReference type="Pfam" id="PF03847"/>
    </source>
</evidence>
<dbReference type="InterPro" id="IPR009072">
    <property type="entry name" value="Histone-fold"/>
</dbReference>
<evidence type="ECO:0000313" key="8">
    <source>
        <dbReference type="EMBL" id="MBX35033.1"/>
    </source>
</evidence>
<evidence type="ECO:0000256" key="5">
    <source>
        <dbReference type="ARBA" id="ARBA00023242"/>
    </source>
</evidence>
<comment type="similarity">
    <text evidence="2">Belongs to the TAF12 family.</text>
</comment>
<protein>
    <submittedName>
        <fullName evidence="8">Uncharacterized protein MANES_09G056700</fullName>
    </submittedName>
</protein>
<dbReference type="InterPro" id="IPR003228">
    <property type="entry name" value="TFIID_TAF12_dom"/>
</dbReference>
<dbReference type="GO" id="GO:0005669">
    <property type="term" value="C:transcription factor TFIID complex"/>
    <property type="evidence" value="ECO:0007669"/>
    <property type="project" value="InterPro"/>
</dbReference>
<accession>A0A2P2MXT9</accession>
<feature type="region of interest" description="Disordered" evidence="6">
    <location>
        <begin position="118"/>
        <end position="164"/>
    </location>
</feature>
<sequence>MMGSMSSSAQVRPGGISAHHQQRPVQSSIRPSSSSPSILPTTSQNFQGHSFLRSSSVGPGSPAGPAPSTSQSMQSASQPWLSSGSQGKPPLPSPSYIQQLSSPSLQQRAFIPQQLSSLPTTPQQQQTSSPQPVQSLTTHQPPEHYGQQFPPRAQPSPHPQQVTRVQGAVNQKPASLAVVQPTTVQSVMQSRTHNAESDESGNRIVGKRSVQELVTQIDPSERLDPEVEEILVDIAEEFVESITAFGCSLAKHRKSDTLEAKDILLHLERNWNMTLPGFSADEIRTYRRPLVNDIHKERRAAVKKSILASDMVNSKNSIGQAAGNMRGNLTKTPANSMLSSNLKVREVT</sequence>
<feature type="compositionally biased region" description="Low complexity" evidence="6">
    <location>
        <begin position="118"/>
        <end position="138"/>
    </location>
</feature>
<dbReference type="Pfam" id="PF03847">
    <property type="entry name" value="TFIID_20kDa"/>
    <property type="match status" value="1"/>
</dbReference>
<feature type="domain" description="Transcription initiation factor TFIID subunit 12" evidence="7">
    <location>
        <begin position="206"/>
        <end position="273"/>
    </location>
</feature>
<dbReference type="Gene3D" id="1.10.20.10">
    <property type="entry name" value="Histone, subunit A"/>
    <property type="match status" value="1"/>
</dbReference>
<dbReference type="GO" id="GO:0051123">
    <property type="term" value="P:RNA polymerase II preinitiation complex assembly"/>
    <property type="evidence" value="ECO:0007669"/>
    <property type="project" value="TreeGrafter"/>
</dbReference>
<dbReference type="CDD" id="cd07981">
    <property type="entry name" value="HFD_TAF12"/>
    <property type="match status" value="1"/>
</dbReference>
<keyword evidence="3" id="KW-0805">Transcription regulation</keyword>
<keyword evidence="4" id="KW-0804">Transcription</keyword>
<keyword evidence="5" id="KW-0539">Nucleus</keyword>
<dbReference type="PANTHER" id="PTHR12264:SF21">
    <property type="entry name" value="TRANSCRIPTION INITIATION FACTOR TFIID SUBUNIT 12"/>
    <property type="match status" value="1"/>
</dbReference>
<evidence type="ECO:0000256" key="6">
    <source>
        <dbReference type="SAM" id="MobiDB-lite"/>
    </source>
</evidence>
<dbReference type="AlphaFoldDB" id="A0A2P2MXT9"/>
<reference evidence="8" key="1">
    <citation type="submission" date="2018-02" db="EMBL/GenBank/DDBJ databases">
        <title>Rhizophora mucronata_Transcriptome.</title>
        <authorList>
            <person name="Meera S.P."/>
            <person name="Sreeshan A."/>
            <person name="Augustine A."/>
        </authorList>
    </citation>
    <scope>NUCLEOTIDE SEQUENCE</scope>
    <source>
        <tissue evidence="8">Leaf</tissue>
    </source>
</reference>
<evidence type="ECO:0000256" key="2">
    <source>
        <dbReference type="ARBA" id="ARBA00007530"/>
    </source>
</evidence>
<dbReference type="EMBL" id="GGEC01054549">
    <property type="protein sequence ID" value="MBX35033.1"/>
    <property type="molecule type" value="Transcribed_RNA"/>
</dbReference>
<evidence type="ECO:0000256" key="4">
    <source>
        <dbReference type="ARBA" id="ARBA00023163"/>
    </source>
</evidence>
<organism evidence="8">
    <name type="scientific">Rhizophora mucronata</name>
    <name type="common">Asiatic mangrove</name>
    <dbReference type="NCBI Taxonomy" id="61149"/>
    <lineage>
        <taxon>Eukaryota</taxon>
        <taxon>Viridiplantae</taxon>
        <taxon>Streptophyta</taxon>
        <taxon>Embryophyta</taxon>
        <taxon>Tracheophyta</taxon>
        <taxon>Spermatophyta</taxon>
        <taxon>Magnoliopsida</taxon>
        <taxon>eudicotyledons</taxon>
        <taxon>Gunneridae</taxon>
        <taxon>Pentapetalae</taxon>
        <taxon>rosids</taxon>
        <taxon>fabids</taxon>
        <taxon>Malpighiales</taxon>
        <taxon>Rhizophoraceae</taxon>
        <taxon>Rhizophora</taxon>
    </lineage>
</organism>
<proteinExistence type="inferred from homology"/>